<dbReference type="GO" id="GO:0016747">
    <property type="term" value="F:acyltransferase activity, transferring groups other than amino-acyl groups"/>
    <property type="evidence" value="ECO:0007669"/>
    <property type="project" value="UniProtKB-ARBA"/>
</dbReference>
<evidence type="ECO:0000313" key="1">
    <source>
        <dbReference type="EMBL" id="KUN76650.1"/>
    </source>
</evidence>
<accession>A0A117R8B0</accession>
<dbReference type="RefSeq" id="WP_055634613.1">
    <property type="nucleotide sequence ID" value="NZ_JBIRRP010000014.1"/>
</dbReference>
<dbReference type="Proteomes" id="UP000052982">
    <property type="component" value="Unassembled WGS sequence"/>
</dbReference>
<dbReference type="AlphaFoldDB" id="A0A117R8B0"/>
<dbReference type="Gene3D" id="3.40.47.10">
    <property type="match status" value="1"/>
</dbReference>
<gene>
    <name evidence="1" type="ORF">AQJ64_37455</name>
</gene>
<dbReference type="InterPro" id="IPR016039">
    <property type="entry name" value="Thiolase-like"/>
</dbReference>
<dbReference type="EMBL" id="LMWW01000065">
    <property type="protein sequence ID" value="KUN76650.1"/>
    <property type="molecule type" value="Genomic_DNA"/>
</dbReference>
<sequence>MNAPAAPHTYGMKVVGEGVATAPDLSAAPPKRKASLYADPLSWLVLDAVEQALGAHGGDLTSADASVKEAVGHIAVSDQCTMHTMRQLAEAIPTARISPLRFSGANPASICSLPSQLLGFSGPTMTLSMAPEKGLPPAMAVARAWLRQGTATHVIVTAHRADASGHRVTSTILTSDTTAGLK</sequence>
<dbReference type="SUPFAM" id="SSF53901">
    <property type="entry name" value="Thiolase-like"/>
    <property type="match status" value="1"/>
</dbReference>
<dbReference type="STRING" id="1943.AQJ64_37455"/>
<name>A0A117R8B0_9ACTN</name>
<keyword evidence="2" id="KW-1185">Reference proteome</keyword>
<proteinExistence type="predicted"/>
<comment type="caution">
    <text evidence="1">The sequence shown here is derived from an EMBL/GenBank/DDBJ whole genome shotgun (WGS) entry which is preliminary data.</text>
</comment>
<evidence type="ECO:0000313" key="2">
    <source>
        <dbReference type="Proteomes" id="UP000052982"/>
    </source>
</evidence>
<protein>
    <submittedName>
        <fullName evidence="1">Coronafacic acid synthetase</fullName>
    </submittedName>
</protein>
<organism evidence="1 2">
    <name type="scientific">Streptomyces griseoruber</name>
    <dbReference type="NCBI Taxonomy" id="1943"/>
    <lineage>
        <taxon>Bacteria</taxon>
        <taxon>Bacillati</taxon>
        <taxon>Actinomycetota</taxon>
        <taxon>Actinomycetes</taxon>
        <taxon>Kitasatosporales</taxon>
        <taxon>Streptomycetaceae</taxon>
        <taxon>Streptomyces</taxon>
    </lineage>
</organism>
<dbReference type="OrthoDB" id="4225324at2"/>
<reference evidence="1 2" key="1">
    <citation type="submission" date="2015-10" db="EMBL/GenBank/DDBJ databases">
        <title>Draft genome sequence of Streptomyces griseoruber DSM 40281, type strain for the species Streptomyces griseoruber.</title>
        <authorList>
            <person name="Ruckert C."/>
            <person name="Winkler A."/>
            <person name="Kalinowski J."/>
            <person name="Kampfer P."/>
            <person name="Glaeser S."/>
        </authorList>
    </citation>
    <scope>NUCLEOTIDE SEQUENCE [LARGE SCALE GENOMIC DNA]</scope>
    <source>
        <strain evidence="1 2">DSM 40281</strain>
    </source>
</reference>